<organism evidence="2 3">
    <name type="scientific">Setomelanomma holmii</name>
    <dbReference type="NCBI Taxonomy" id="210430"/>
    <lineage>
        <taxon>Eukaryota</taxon>
        <taxon>Fungi</taxon>
        <taxon>Dikarya</taxon>
        <taxon>Ascomycota</taxon>
        <taxon>Pezizomycotina</taxon>
        <taxon>Dothideomycetes</taxon>
        <taxon>Pleosporomycetidae</taxon>
        <taxon>Pleosporales</taxon>
        <taxon>Pleosporineae</taxon>
        <taxon>Phaeosphaeriaceae</taxon>
        <taxon>Setomelanomma</taxon>
    </lineage>
</organism>
<evidence type="ECO:0000256" key="1">
    <source>
        <dbReference type="SAM" id="MobiDB-lite"/>
    </source>
</evidence>
<dbReference type="Proteomes" id="UP000799777">
    <property type="component" value="Unassembled WGS sequence"/>
</dbReference>
<name>A0A9P4GVF1_9PLEO</name>
<proteinExistence type="predicted"/>
<feature type="compositionally biased region" description="Polar residues" evidence="1">
    <location>
        <begin position="87"/>
        <end position="102"/>
    </location>
</feature>
<evidence type="ECO:0000313" key="3">
    <source>
        <dbReference type="Proteomes" id="UP000799777"/>
    </source>
</evidence>
<dbReference type="EMBL" id="ML978468">
    <property type="protein sequence ID" value="KAF2022705.1"/>
    <property type="molecule type" value="Genomic_DNA"/>
</dbReference>
<sequence>MGLSGASASANATLASGREGTFAGITRSSLNTATGSVSAGIVTRSPVPASTPDALARNSSSAASLGLGSTAVRSAIFQSATTALPILSSSDRPNVGTPSGTSIAVGGPGSNASPVGTSVASGAAMNTSSAGRADSGPAISSLRPGDAVSGLIESAGEQTRTTVSTDPSAATKLPSNQISSGLNGTLSLPPAAVDALQLAQFLKNLGVSVFNVSNSMNRQNGKTSLLASVVANISMQEYTQQKALSDMLLRTGSADIPPCEYIPLSNTNDMDLLMSTLKSIEVGAFMLLAESLSVDATPAAVLLSSIAGVAARQNAMLQACARLNTSMASFETPLSATWAYNLALNYVRPGSCKAELPIPILPALSIGNRVVGHARPNDTVTFAWDAAARAAAARSGKPLFIGWTNQVDVPAFTSLTPLGDGTGTCVVPPQLSGTAFAVLTTQPGLSDADDLTDATLAGPVVVSIV</sequence>
<keyword evidence="3" id="KW-1185">Reference proteome</keyword>
<evidence type="ECO:0000313" key="2">
    <source>
        <dbReference type="EMBL" id="KAF2022705.1"/>
    </source>
</evidence>
<accession>A0A9P4GVF1</accession>
<feature type="region of interest" description="Disordered" evidence="1">
    <location>
        <begin position="87"/>
        <end position="144"/>
    </location>
</feature>
<reference evidence="2" key="1">
    <citation type="journal article" date="2020" name="Stud. Mycol.">
        <title>101 Dothideomycetes genomes: a test case for predicting lifestyles and emergence of pathogens.</title>
        <authorList>
            <person name="Haridas S."/>
            <person name="Albert R."/>
            <person name="Binder M."/>
            <person name="Bloem J."/>
            <person name="Labutti K."/>
            <person name="Salamov A."/>
            <person name="Andreopoulos B."/>
            <person name="Baker S."/>
            <person name="Barry K."/>
            <person name="Bills G."/>
            <person name="Bluhm B."/>
            <person name="Cannon C."/>
            <person name="Castanera R."/>
            <person name="Culley D."/>
            <person name="Daum C."/>
            <person name="Ezra D."/>
            <person name="Gonzalez J."/>
            <person name="Henrissat B."/>
            <person name="Kuo A."/>
            <person name="Liang C."/>
            <person name="Lipzen A."/>
            <person name="Lutzoni F."/>
            <person name="Magnuson J."/>
            <person name="Mondo S."/>
            <person name="Nolan M."/>
            <person name="Ohm R."/>
            <person name="Pangilinan J."/>
            <person name="Park H.-J."/>
            <person name="Ramirez L."/>
            <person name="Alfaro M."/>
            <person name="Sun H."/>
            <person name="Tritt A."/>
            <person name="Yoshinaga Y."/>
            <person name="Zwiers L.-H."/>
            <person name="Turgeon B."/>
            <person name="Goodwin S."/>
            <person name="Spatafora J."/>
            <person name="Crous P."/>
            <person name="Grigoriev I."/>
        </authorList>
    </citation>
    <scope>NUCLEOTIDE SEQUENCE</scope>
    <source>
        <strain evidence="2">CBS 110217</strain>
    </source>
</reference>
<dbReference type="OrthoDB" id="1001765at2759"/>
<feature type="compositionally biased region" description="Polar residues" evidence="1">
    <location>
        <begin position="110"/>
        <end position="130"/>
    </location>
</feature>
<dbReference type="AlphaFoldDB" id="A0A9P4GVF1"/>
<protein>
    <submittedName>
        <fullName evidence="2">Uncharacterized protein</fullName>
    </submittedName>
</protein>
<comment type="caution">
    <text evidence="2">The sequence shown here is derived from an EMBL/GenBank/DDBJ whole genome shotgun (WGS) entry which is preliminary data.</text>
</comment>
<gene>
    <name evidence="2" type="ORF">EK21DRAFT_119477</name>
</gene>